<comment type="similarity">
    <text evidence="2">Belongs to the BRX family.</text>
</comment>
<evidence type="ECO:0000256" key="3">
    <source>
        <dbReference type="ARBA" id="ARBA00023242"/>
    </source>
</evidence>
<dbReference type="InterPro" id="IPR044532">
    <property type="entry name" value="BRX-like"/>
</dbReference>
<dbReference type="InterPro" id="IPR013591">
    <property type="entry name" value="Brevis_radix_dom"/>
</dbReference>
<gene>
    <name evidence="5" type="ORF">SVIM_LOCUS358456</name>
</gene>
<evidence type="ECO:0000256" key="1">
    <source>
        <dbReference type="ARBA" id="ARBA00004123"/>
    </source>
</evidence>
<sequence length="180" mass="19968">MLTCIACSKQLNNGSLNQREIEEDVTAFETPRTKQAIKALTAQDPRTVTGTMPCLILPRTQPGSTARIVEQEVPIRPRMWERDGARLKGLSSGEGTPASISGRTECVALTEEDEPKEWVAQVEPGVLIAFLSLPDGGNDLKRIRFSGQKLVVSQLCRKSRKCRNLISEFQCRKRTKDDAV</sequence>
<keyword evidence="3" id="KW-0539">Nucleus</keyword>
<organism evidence="5">
    <name type="scientific">Salix viminalis</name>
    <name type="common">Common osier</name>
    <name type="synonym">Basket willow</name>
    <dbReference type="NCBI Taxonomy" id="40686"/>
    <lineage>
        <taxon>Eukaryota</taxon>
        <taxon>Viridiplantae</taxon>
        <taxon>Streptophyta</taxon>
        <taxon>Embryophyta</taxon>
        <taxon>Tracheophyta</taxon>
        <taxon>Spermatophyta</taxon>
        <taxon>Magnoliopsida</taxon>
        <taxon>eudicotyledons</taxon>
        <taxon>Gunneridae</taxon>
        <taxon>Pentapetalae</taxon>
        <taxon>rosids</taxon>
        <taxon>fabids</taxon>
        <taxon>Malpighiales</taxon>
        <taxon>Salicaceae</taxon>
        <taxon>Saliceae</taxon>
        <taxon>Salix</taxon>
    </lineage>
</organism>
<comment type="subcellular location">
    <subcellularLocation>
        <location evidence="1">Nucleus</location>
    </subcellularLocation>
</comment>
<dbReference type="Pfam" id="PF08381">
    <property type="entry name" value="BRX"/>
    <property type="match status" value="1"/>
</dbReference>
<dbReference type="PROSITE" id="PS51514">
    <property type="entry name" value="BRX"/>
    <property type="match status" value="1"/>
</dbReference>
<accession>A0A6N2MFG3</accession>
<dbReference type="GO" id="GO:0005634">
    <property type="term" value="C:nucleus"/>
    <property type="evidence" value="ECO:0007669"/>
    <property type="project" value="UniProtKB-SubCell"/>
</dbReference>
<proteinExistence type="inferred from homology"/>
<feature type="domain" description="BRX" evidence="4">
    <location>
        <begin position="116"/>
        <end position="175"/>
    </location>
</feature>
<dbReference type="PANTHER" id="PTHR46058">
    <property type="entry name" value="PROTEIN BREVIS RADIX-LIKE 1"/>
    <property type="match status" value="1"/>
</dbReference>
<evidence type="ECO:0000313" key="5">
    <source>
        <dbReference type="EMBL" id="VFU52376.1"/>
    </source>
</evidence>
<reference evidence="5" key="1">
    <citation type="submission" date="2019-03" db="EMBL/GenBank/DDBJ databases">
        <authorList>
            <person name="Mank J."/>
            <person name="Almeida P."/>
        </authorList>
    </citation>
    <scope>NUCLEOTIDE SEQUENCE</scope>
    <source>
        <strain evidence="5">78183</strain>
    </source>
</reference>
<protein>
    <recommendedName>
        <fullName evidence="4">BRX domain-containing protein</fullName>
    </recommendedName>
</protein>
<name>A0A6N2MFG3_SALVM</name>
<evidence type="ECO:0000259" key="4">
    <source>
        <dbReference type="PROSITE" id="PS51514"/>
    </source>
</evidence>
<dbReference type="EMBL" id="CAADRP010001791">
    <property type="protein sequence ID" value="VFU52376.1"/>
    <property type="molecule type" value="Genomic_DNA"/>
</dbReference>
<dbReference type="PANTHER" id="PTHR46058:SF2">
    <property type="entry name" value="PROTEIN BREVIS RADIX-LIKE 3"/>
    <property type="match status" value="1"/>
</dbReference>
<evidence type="ECO:0000256" key="2">
    <source>
        <dbReference type="ARBA" id="ARBA00009057"/>
    </source>
</evidence>
<dbReference type="AlphaFoldDB" id="A0A6N2MFG3"/>